<dbReference type="EMBL" id="BJUV01000033">
    <property type="protein sequence ID" value="GEK84333.1"/>
    <property type="molecule type" value="Genomic_DNA"/>
</dbReference>
<protein>
    <submittedName>
        <fullName evidence="7">AraC-like DNA-binding protein</fullName>
    </submittedName>
</protein>
<name>A0A7W3PJH1_9MICO</name>
<gene>
    <name evidence="7" type="ORF">FB463_002013</name>
    <name evidence="6" type="ORF">FFA01_26420</name>
</gene>
<accession>A0A7W3PJH1</accession>
<evidence type="ECO:0000259" key="5">
    <source>
        <dbReference type="PROSITE" id="PS01124"/>
    </source>
</evidence>
<evidence type="ECO:0000256" key="4">
    <source>
        <dbReference type="SAM" id="MobiDB-lite"/>
    </source>
</evidence>
<dbReference type="PROSITE" id="PS01124">
    <property type="entry name" value="HTH_ARAC_FAMILY_2"/>
    <property type="match status" value="1"/>
</dbReference>
<feature type="region of interest" description="Disordered" evidence="4">
    <location>
        <begin position="1"/>
        <end position="22"/>
    </location>
</feature>
<keyword evidence="8" id="KW-1185">Reference proteome</keyword>
<dbReference type="EMBL" id="JACGWW010000002">
    <property type="protein sequence ID" value="MBA8813764.1"/>
    <property type="molecule type" value="Genomic_DNA"/>
</dbReference>
<dbReference type="Proteomes" id="UP000321154">
    <property type="component" value="Unassembled WGS sequence"/>
</dbReference>
<dbReference type="RefSeq" id="WP_146856660.1">
    <property type="nucleotide sequence ID" value="NZ_BAAAHR010000003.1"/>
</dbReference>
<dbReference type="Proteomes" id="UP000522688">
    <property type="component" value="Unassembled WGS sequence"/>
</dbReference>
<dbReference type="Gene3D" id="1.10.10.60">
    <property type="entry name" value="Homeodomain-like"/>
    <property type="match status" value="1"/>
</dbReference>
<keyword evidence="2 7" id="KW-0238">DNA-binding</keyword>
<dbReference type="SUPFAM" id="SSF46689">
    <property type="entry name" value="Homeodomain-like"/>
    <property type="match status" value="1"/>
</dbReference>
<comment type="caution">
    <text evidence="7">The sequence shown here is derived from an EMBL/GenBank/DDBJ whole genome shotgun (WGS) entry which is preliminary data.</text>
</comment>
<evidence type="ECO:0000256" key="2">
    <source>
        <dbReference type="ARBA" id="ARBA00023125"/>
    </source>
</evidence>
<evidence type="ECO:0000313" key="6">
    <source>
        <dbReference type="EMBL" id="GEK84333.1"/>
    </source>
</evidence>
<sequence length="316" mass="34503">MGDDDAVMGSETSGTDLDDARDLYGTHYPGDRALMDVDGTPFRYRYTARGGPDVSVRTSEFRGRARGSSDASREYIVSWLHEGHATVEHAGELAEYTAGVPRMSPTEAYDFEFVDYRQSLVHLDADYLERVSAEHEGAAGGRLRFDHMAVPSPAARVGWAGVLREAVPHVVAPGTPPLLRREADRRIAMAVLDTFAHESDAPSATETAVGSSRVRDAVDYMHAHAHLPLTVSDVAAAVDLSARGLQAALQRSLGQTPSAYLRSIRLDRVRIELTISDPRQTTVAEIARGWGFGHPGRFAAAYHARYGEYPGETLQR</sequence>
<keyword evidence="1" id="KW-0805">Transcription regulation</keyword>
<reference evidence="6 8" key="1">
    <citation type="submission" date="2019-07" db="EMBL/GenBank/DDBJ databases">
        <title>Whole genome shotgun sequence of Frigoribacterium faeni NBRC 103066.</title>
        <authorList>
            <person name="Hosoyama A."/>
            <person name="Uohara A."/>
            <person name="Ohji S."/>
            <person name="Ichikawa N."/>
        </authorList>
    </citation>
    <scope>NUCLEOTIDE SEQUENCE [LARGE SCALE GENOMIC DNA]</scope>
    <source>
        <strain evidence="6 8">NBRC 103066</strain>
    </source>
</reference>
<dbReference type="AlphaFoldDB" id="A0A7W3PJH1"/>
<dbReference type="InterPro" id="IPR050204">
    <property type="entry name" value="AraC_XylS_family_regulators"/>
</dbReference>
<dbReference type="GO" id="GO:0043565">
    <property type="term" value="F:sequence-specific DNA binding"/>
    <property type="evidence" value="ECO:0007669"/>
    <property type="project" value="InterPro"/>
</dbReference>
<evidence type="ECO:0000313" key="8">
    <source>
        <dbReference type="Proteomes" id="UP000321154"/>
    </source>
</evidence>
<reference evidence="7 9" key="2">
    <citation type="submission" date="2020-07" db="EMBL/GenBank/DDBJ databases">
        <title>Sequencing the genomes of 1000 actinobacteria strains.</title>
        <authorList>
            <person name="Klenk H.-P."/>
        </authorList>
    </citation>
    <scope>NUCLEOTIDE SEQUENCE [LARGE SCALE GENOMIC DNA]</scope>
    <source>
        <strain evidence="7 9">DSM 10309</strain>
    </source>
</reference>
<proteinExistence type="predicted"/>
<dbReference type="InterPro" id="IPR009057">
    <property type="entry name" value="Homeodomain-like_sf"/>
</dbReference>
<dbReference type="PANTHER" id="PTHR46796">
    <property type="entry name" value="HTH-TYPE TRANSCRIPTIONAL ACTIVATOR RHAS-RELATED"/>
    <property type="match status" value="1"/>
</dbReference>
<feature type="domain" description="HTH araC/xylS-type" evidence="5">
    <location>
        <begin position="215"/>
        <end position="316"/>
    </location>
</feature>
<dbReference type="InterPro" id="IPR018060">
    <property type="entry name" value="HTH_AraC"/>
</dbReference>
<dbReference type="OrthoDB" id="5464689at2"/>
<dbReference type="PANTHER" id="PTHR46796:SF12">
    <property type="entry name" value="HTH-TYPE DNA-BINDING TRANSCRIPTIONAL ACTIVATOR EUTR"/>
    <property type="match status" value="1"/>
</dbReference>
<evidence type="ECO:0000313" key="9">
    <source>
        <dbReference type="Proteomes" id="UP000522688"/>
    </source>
</evidence>
<evidence type="ECO:0000313" key="7">
    <source>
        <dbReference type="EMBL" id="MBA8813764.1"/>
    </source>
</evidence>
<dbReference type="SMART" id="SM00342">
    <property type="entry name" value="HTH_ARAC"/>
    <property type="match status" value="1"/>
</dbReference>
<evidence type="ECO:0000256" key="1">
    <source>
        <dbReference type="ARBA" id="ARBA00023015"/>
    </source>
</evidence>
<dbReference type="Pfam" id="PF12833">
    <property type="entry name" value="HTH_18"/>
    <property type="match status" value="1"/>
</dbReference>
<keyword evidence="3" id="KW-0804">Transcription</keyword>
<evidence type="ECO:0000256" key="3">
    <source>
        <dbReference type="ARBA" id="ARBA00023163"/>
    </source>
</evidence>
<organism evidence="7 9">
    <name type="scientific">Frigoribacterium faeni</name>
    <dbReference type="NCBI Taxonomy" id="145483"/>
    <lineage>
        <taxon>Bacteria</taxon>
        <taxon>Bacillati</taxon>
        <taxon>Actinomycetota</taxon>
        <taxon>Actinomycetes</taxon>
        <taxon>Micrococcales</taxon>
        <taxon>Microbacteriaceae</taxon>
        <taxon>Frigoribacterium</taxon>
    </lineage>
</organism>
<dbReference type="GO" id="GO:0003700">
    <property type="term" value="F:DNA-binding transcription factor activity"/>
    <property type="evidence" value="ECO:0007669"/>
    <property type="project" value="InterPro"/>
</dbReference>